<gene>
    <name evidence="2" type="ORF">LMG26690_01771</name>
</gene>
<organism evidence="2 3">
    <name type="scientific">Achromobacter animicus</name>
    <dbReference type="NCBI Taxonomy" id="1389935"/>
    <lineage>
        <taxon>Bacteria</taxon>
        <taxon>Pseudomonadati</taxon>
        <taxon>Pseudomonadota</taxon>
        <taxon>Betaproteobacteria</taxon>
        <taxon>Burkholderiales</taxon>
        <taxon>Alcaligenaceae</taxon>
        <taxon>Achromobacter</taxon>
    </lineage>
</organism>
<evidence type="ECO:0000313" key="2">
    <source>
        <dbReference type="EMBL" id="CAB3684298.1"/>
    </source>
</evidence>
<feature type="region of interest" description="Disordered" evidence="1">
    <location>
        <begin position="58"/>
        <end position="80"/>
    </location>
</feature>
<evidence type="ECO:0000313" key="3">
    <source>
        <dbReference type="Proteomes" id="UP000494214"/>
    </source>
</evidence>
<dbReference type="Proteomes" id="UP000494214">
    <property type="component" value="Unassembled WGS sequence"/>
</dbReference>
<keyword evidence="3" id="KW-1185">Reference proteome</keyword>
<sequence>MKSAIHLHIRALSLPSHDAAQRNAFVAALVHELVRRAAQNGGAAADAHAEAVRTVADGAQPAQTGTQAGRAIADTFHLKH</sequence>
<accession>A0A6S6ZKE5</accession>
<evidence type="ECO:0000256" key="1">
    <source>
        <dbReference type="SAM" id="MobiDB-lite"/>
    </source>
</evidence>
<reference evidence="2 3" key="1">
    <citation type="submission" date="2020-04" db="EMBL/GenBank/DDBJ databases">
        <authorList>
            <person name="De Canck E."/>
        </authorList>
    </citation>
    <scope>NUCLEOTIDE SEQUENCE [LARGE SCALE GENOMIC DNA]</scope>
    <source>
        <strain evidence="2 3">LMG 26690</strain>
    </source>
</reference>
<protein>
    <submittedName>
        <fullName evidence="2">Uncharacterized protein</fullName>
    </submittedName>
</protein>
<dbReference type="AlphaFoldDB" id="A0A6S6ZKE5"/>
<name>A0A6S6ZKE5_9BURK</name>
<dbReference type="EMBL" id="CADIJM010000002">
    <property type="protein sequence ID" value="CAB3684298.1"/>
    <property type="molecule type" value="Genomic_DNA"/>
</dbReference>
<proteinExistence type="predicted"/>
<dbReference type="RefSeq" id="WP_175122716.1">
    <property type="nucleotide sequence ID" value="NZ_CADIJM010000002.1"/>
</dbReference>